<accession>A0AAD0F1J7</accession>
<protein>
    <submittedName>
        <fullName evidence="1">Uncharacterized protein</fullName>
    </submittedName>
</protein>
<gene>
    <name evidence="1" type="ORF">CTM74_07585</name>
</gene>
<reference evidence="1 2" key="1">
    <citation type="submission" date="2017-11" db="EMBL/GenBank/DDBJ databases">
        <title>Genome sequencing of Fusobacterium periodonticum KCOM 1263.</title>
        <authorList>
            <person name="Kook J.-K."/>
            <person name="Park S.-N."/>
            <person name="Lim Y.K."/>
        </authorList>
    </citation>
    <scope>NUCLEOTIDE SEQUENCE [LARGE SCALE GENOMIC DNA]</scope>
    <source>
        <strain evidence="1 2">KCOM 1263</strain>
    </source>
</reference>
<evidence type="ECO:0000313" key="1">
    <source>
        <dbReference type="EMBL" id="ATV61689.1"/>
    </source>
</evidence>
<proteinExistence type="predicted"/>
<dbReference type="RefSeq" id="WP_099987641.1">
    <property type="nucleotide sequence ID" value="NZ_CP024700.1"/>
</dbReference>
<keyword evidence="2" id="KW-1185">Reference proteome</keyword>
<name>A0AAD0F1J7_9FUSO</name>
<dbReference type="Proteomes" id="UP000228552">
    <property type="component" value="Chromosome"/>
</dbReference>
<organism evidence="1 2">
    <name type="scientific">Fusobacterium pseudoperiodonticum</name>
    <dbReference type="NCBI Taxonomy" id="2663009"/>
    <lineage>
        <taxon>Bacteria</taxon>
        <taxon>Fusobacteriati</taxon>
        <taxon>Fusobacteriota</taxon>
        <taxon>Fusobacteriia</taxon>
        <taxon>Fusobacteriales</taxon>
        <taxon>Fusobacteriaceae</taxon>
        <taxon>Fusobacterium</taxon>
    </lineage>
</organism>
<dbReference type="EMBL" id="CP024700">
    <property type="protein sequence ID" value="ATV61689.1"/>
    <property type="molecule type" value="Genomic_DNA"/>
</dbReference>
<evidence type="ECO:0000313" key="2">
    <source>
        <dbReference type="Proteomes" id="UP000228552"/>
    </source>
</evidence>
<sequence>MIDKNELLEIFKRKLEITQKTIEDEEKQGRYPSFLKGKVDGIEDCIKVLEWEVWDKYEK</sequence>
<dbReference type="AlphaFoldDB" id="A0AAD0F1J7"/>